<reference evidence="2" key="2">
    <citation type="submission" date="2020-06" db="EMBL/GenBank/DDBJ databases">
        <authorList>
            <person name="Sheffer M."/>
        </authorList>
    </citation>
    <scope>NUCLEOTIDE SEQUENCE</scope>
</reference>
<keyword evidence="3" id="KW-1185">Reference proteome</keyword>
<dbReference type="Proteomes" id="UP000807504">
    <property type="component" value="Unassembled WGS sequence"/>
</dbReference>
<accession>A0A8T0EA23</accession>
<comment type="caution">
    <text evidence="2">The sequence shown here is derived from an EMBL/GenBank/DDBJ whole genome shotgun (WGS) entry which is preliminary data.</text>
</comment>
<feature type="region of interest" description="Disordered" evidence="1">
    <location>
        <begin position="78"/>
        <end position="146"/>
    </location>
</feature>
<protein>
    <submittedName>
        <fullName evidence="2">Uncharacterized protein</fullName>
    </submittedName>
</protein>
<feature type="compositionally biased region" description="Basic and acidic residues" evidence="1">
    <location>
        <begin position="116"/>
        <end position="131"/>
    </location>
</feature>
<reference evidence="2" key="1">
    <citation type="journal article" date="2020" name="bioRxiv">
        <title>Chromosome-level reference genome of the European wasp spider Argiope bruennichi: a resource for studies on range expansion and evolutionary adaptation.</title>
        <authorList>
            <person name="Sheffer M.M."/>
            <person name="Hoppe A."/>
            <person name="Krehenwinkel H."/>
            <person name="Uhl G."/>
            <person name="Kuss A.W."/>
            <person name="Jensen L."/>
            <person name="Jensen C."/>
            <person name="Gillespie R.G."/>
            <person name="Hoff K.J."/>
            <person name="Prost S."/>
        </authorList>
    </citation>
    <scope>NUCLEOTIDE SEQUENCE</scope>
</reference>
<dbReference type="EMBL" id="JABXBU010002230">
    <property type="protein sequence ID" value="KAF8767301.1"/>
    <property type="molecule type" value="Genomic_DNA"/>
</dbReference>
<feature type="compositionally biased region" description="Polar residues" evidence="1">
    <location>
        <begin position="78"/>
        <end position="87"/>
    </location>
</feature>
<evidence type="ECO:0000313" key="2">
    <source>
        <dbReference type="EMBL" id="KAF8767301.1"/>
    </source>
</evidence>
<proteinExistence type="predicted"/>
<sequence>MEFANDVVLKKHHDAHNRLLIIVQNCFKDFFQFLEVYIQRSIKNIILSVFVLKFLIILARGIKNDSAALSEHISSLNGDPENCSSADNTDDNQKIHIEEACASEMDKDNEETSSSVKDKTTIGADSTKDTDQDFSGSSSQGIGELNGEDLSYASVIFSTFTSGMPNEEENDEDE</sequence>
<dbReference type="AlphaFoldDB" id="A0A8T0EA23"/>
<gene>
    <name evidence="2" type="ORF">HNY73_020284</name>
</gene>
<organism evidence="2 3">
    <name type="scientific">Argiope bruennichi</name>
    <name type="common">Wasp spider</name>
    <name type="synonym">Aranea bruennichi</name>
    <dbReference type="NCBI Taxonomy" id="94029"/>
    <lineage>
        <taxon>Eukaryota</taxon>
        <taxon>Metazoa</taxon>
        <taxon>Ecdysozoa</taxon>
        <taxon>Arthropoda</taxon>
        <taxon>Chelicerata</taxon>
        <taxon>Arachnida</taxon>
        <taxon>Araneae</taxon>
        <taxon>Araneomorphae</taxon>
        <taxon>Entelegynae</taxon>
        <taxon>Araneoidea</taxon>
        <taxon>Araneidae</taxon>
        <taxon>Argiope</taxon>
    </lineage>
</organism>
<name>A0A8T0EA23_ARGBR</name>
<evidence type="ECO:0000313" key="3">
    <source>
        <dbReference type="Proteomes" id="UP000807504"/>
    </source>
</evidence>
<evidence type="ECO:0000256" key="1">
    <source>
        <dbReference type="SAM" id="MobiDB-lite"/>
    </source>
</evidence>